<reference evidence="1" key="1">
    <citation type="submission" date="2020-08" db="EMBL/GenBank/DDBJ databases">
        <title>Multicomponent nature underlies the extraordinary mechanical properties of spider dragline silk.</title>
        <authorList>
            <person name="Kono N."/>
            <person name="Nakamura H."/>
            <person name="Mori M."/>
            <person name="Yoshida Y."/>
            <person name="Ohtoshi R."/>
            <person name="Malay A.D."/>
            <person name="Moran D.A.P."/>
            <person name="Tomita M."/>
            <person name="Numata K."/>
            <person name="Arakawa K."/>
        </authorList>
    </citation>
    <scope>NUCLEOTIDE SEQUENCE</scope>
</reference>
<organism evidence="1 2">
    <name type="scientific">Nephila pilipes</name>
    <name type="common">Giant wood spider</name>
    <name type="synonym">Nephila maculata</name>
    <dbReference type="NCBI Taxonomy" id="299642"/>
    <lineage>
        <taxon>Eukaryota</taxon>
        <taxon>Metazoa</taxon>
        <taxon>Ecdysozoa</taxon>
        <taxon>Arthropoda</taxon>
        <taxon>Chelicerata</taxon>
        <taxon>Arachnida</taxon>
        <taxon>Araneae</taxon>
        <taxon>Araneomorphae</taxon>
        <taxon>Entelegynae</taxon>
        <taxon>Araneoidea</taxon>
        <taxon>Nephilidae</taxon>
        <taxon>Nephila</taxon>
    </lineage>
</organism>
<dbReference type="OrthoDB" id="422540at2759"/>
<comment type="caution">
    <text evidence="1">The sequence shown here is derived from an EMBL/GenBank/DDBJ whole genome shotgun (WGS) entry which is preliminary data.</text>
</comment>
<dbReference type="PANTHER" id="PTHR38681">
    <property type="entry name" value="RETROVIRUS-RELATED POL POLYPROTEIN FROM TRANSPOSON 412-LIKE PROTEIN-RELATED"/>
    <property type="match status" value="1"/>
</dbReference>
<accession>A0A8X6K595</accession>
<evidence type="ECO:0000313" key="1">
    <source>
        <dbReference type="EMBL" id="GFS67750.1"/>
    </source>
</evidence>
<dbReference type="EMBL" id="BMAW01094867">
    <property type="protein sequence ID" value="GFS67750.1"/>
    <property type="molecule type" value="Genomic_DNA"/>
</dbReference>
<protein>
    <submittedName>
        <fullName evidence="1">Gag-Pol polyprotein</fullName>
    </submittedName>
</protein>
<name>A0A8X6K595_NEPPI</name>
<proteinExistence type="predicted"/>
<sequence length="160" mass="17861">MVFGKTFVLPGEFFEPPSSSPTDPAECQLKLRETFRTLKPTPASCHSSTVCFLPSIPALMAFVRVDGLKPSLTAPYQGLFEVLSRTDKHFTMKRNDRKTTKSIDRLKAAFLLNDTNSTKEPFPVQKRNSPVEHAPRLDADVPVLITTGSGRKVRFNPKLL</sequence>
<keyword evidence="2" id="KW-1185">Reference proteome</keyword>
<evidence type="ECO:0000313" key="2">
    <source>
        <dbReference type="Proteomes" id="UP000887013"/>
    </source>
</evidence>
<gene>
    <name evidence="1" type="ORF">NPIL_672931</name>
</gene>
<dbReference type="Proteomes" id="UP000887013">
    <property type="component" value="Unassembled WGS sequence"/>
</dbReference>
<dbReference type="PANTHER" id="PTHR38681:SF1">
    <property type="entry name" value="RETROVIRUS-RELATED POL POLYPROTEIN FROM TRANSPOSON 412-LIKE PROTEIN"/>
    <property type="match status" value="1"/>
</dbReference>
<dbReference type="AlphaFoldDB" id="A0A8X6K595"/>